<accession>B4VRH7</accession>
<dbReference type="Proteomes" id="UP000003835">
    <property type="component" value="Unassembled WGS sequence"/>
</dbReference>
<sequence length="49" mass="5390">MRTLVLWINSAKAPTTNRVSREDFSPLINSAKALTTNPVGSEDFSPLDQ</sequence>
<keyword evidence="2" id="KW-1185">Reference proteome</keyword>
<evidence type="ECO:0000313" key="2">
    <source>
        <dbReference type="Proteomes" id="UP000003835"/>
    </source>
</evidence>
<gene>
    <name evidence="1" type="ORF">MC7420_1416</name>
</gene>
<proteinExistence type="predicted"/>
<evidence type="ECO:0000313" key="1">
    <source>
        <dbReference type="EMBL" id="EDX75498.1"/>
    </source>
</evidence>
<dbReference type="HOGENOM" id="CLU_3134468_0_0_3"/>
<protein>
    <submittedName>
        <fullName evidence="1">Uncharacterized protein</fullName>
    </submittedName>
</protein>
<organism evidence="1 2">
    <name type="scientific">Coleofasciculus chthonoplastes PCC 7420</name>
    <dbReference type="NCBI Taxonomy" id="118168"/>
    <lineage>
        <taxon>Bacteria</taxon>
        <taxon>Bacillati</taxon>
        <taxon>Cyanobacteriota</taxon>
        <taxon>Cyanophyceae</taxon>
        <taxon>Coleofasciculales</taxon>
        <taxon>Coleofasciculaceae</taxon>
        <taxon>Coleofasciculus</taxon>
    </lineage>
</organism>
<name>B4VRH7_9CYAN</name>
<dbReference type="AlphaFoldDB" id="B4VRH7"/>
<reference evidence="1 2" key="1">
    <citation type="submission" date="2008-07" db="EMBL/GenBank/DDBJ databases">
        <authorList>
            <person name="Tandeau de Marsac N."/>
            <person name="Ferriera S."/>
            <person name="Johnson J."/>
            <person name="Kravitz S."/>
            <person name="Beeson K."/>
            <person name="Sutton G."/>
            <person name="Rogers Y.-H."/>
            <person name="Friedman R."/>
            <person name="Frazier M."/>
            <person name="Venter J.C."/>
        </authorList>
    </citation>
    <scope>NUCLEOTIDE SEQUENCE [LARGE SCALE GENOMIC DNA]</scope>
    <source>
        <strain evidence="1 2">PCC 7420</strain>
    </source>
</reference>
<dbReference type="EMBL" id="DS989849">
    <property type="protein sequence ID" value="EDX75498.1"/>
    <property type="molecule type" value="Genomic_DNA"/>
</dbReference>
<dbReference type="STRING" id="118168.MC7420_1416"/>